<protein>
    <submittedName>
        <fullName evidence="2">Uncharacterized protein</fullName>
    </submittedName>
</protein>
<accession>A0A430QBQ5</accession>
<organism evidence="2 3">
    <name type="scientific">Schistosoma bovis</name>
    <name type="common">Blood fluke</name>
    <dbReference type="NCBI Taxonomy" id="6184"/>
    <lineage>
        <taxon>Eukaryota</taxon>
        <taxon>Metazoa</taxon>
        <taxon>Spiralia</taxon>
        <taxon>Lophotrochozoa</taxon>
        <taxon>Platyhelminthes</taxon>
        <taxon>Trematoda</taxon>
        <taxon>Digenea</taxon>
        <taxon>Strigeidida</taxon>
        <taxon>Schistosomatoidea</taxon>
        <taxon>Schistosomatidae</taxon>
        <taxon>Schistosoma</taxon>
    </lineage>
</organism>
<gene>
    <name evidence="2" type="ORF">DC041_0001603</name>
</gene>
<evidence type="ECO:0000313" key="2">
    <source>
        <dbReference type="EMBL" id="RTG85064.1"/>
    </source>
</evidence>
<proteinExistence type="predicted"/>
<reference evidence="2 3" key="1">
    <citation type="journal article" date="2019" name="PLoS Pathog.">
        <title>Genome sequence of the bovine parasite Schistosoma bovis Tanzania.</title>
        <authorList>
            <person name="Oey H."/>
            <person name="Zakrzewski M."/>
            <person name="Gobert G."/>
            <person name="Gravermann K."/>
            <person name="Stoye J."/>
            <person name="Jones M."/>
            <person name="Mcmanus D."/>
            <person name="Krause L."/>
        </authorList>
    </citation>
    <scope>NUCLEOTIDE SEQUENCE [LARGE SCALE GENOMIC DNA]</scope>
    <source>
        <strain evidence="2 3">TAN1997</strain>
    </source>
</reference>
<sequence length="370" mass="43504">MYSVIYRMNKLANFIGKERDEYKLKASICSGVTHKNNPSLQELLDVNTNHSLMISVNEIKTSLSFLVKDLKVSEVNSYDAFAEKCSGVIYFLVHINMHNFRPTLECMESKELNAAYDNLLADIHKRLLLIQQHTYNIDNFRKYRRQIADLLFAEREEKSVSKYLSDTEKFLEEYIFQDNSNITLCEMLSWWKDYINVLFCLLDDFYSSSGFSLLHTMIIYLRKWSKVTHFKVILSQLYIQVILYHFQKLLGDDLGRLSLQELRNINEILKIWSNISKQLKIIQLNLLTQLDSAKTDIHRETSLSDNSSDLLGEQFESPKTNLGTIFDLSFFDSFFFFDQTHEYTLDTRRHSSSSLQSHKPKSKPVYCQRF</sequence>
<name>A0A430QBQ5_SCHBO</name>
<evidence type="ECO:0000256" key="1">
    <source>
        <dbReference type="SAM" id="MobiDB-lite"/>
    </source>
</evidence>
<dbReference type="AlphaFoldDB" id="A0A430QBQ5"/>
<feature type="region of interest" description="Disordered" evidence="1">
    <location>
        <begin position="348"/>
        <end position="370"/>
    </location>
</feature>
<comment type="caution">
    <text evidence="2">The sequence shown here is derived from an EMBL/GenBank/DDBJ whole genome shotgun (WGS) entry which is preliminary data.</text>
</comment>
<keyword evidence="3" id="KW-1185">Reference proteome</keyword>
<dbReference type="Proteomes" id="UP000290809">
    <property type="component" value="Unassembled WGS sequence"/>
</dbReference>
<dbReference type="EMBL" id="QMKO01002045">
    <property type="protein sequence ID" value="RTG85064.1"/>
    <property type="molecule type" value="Genomic_DNA"/>
</dbReference>
<evidence type="ECO:0000313" key="3">
    <source>
        <dbReference type="Proteomes" id="UP000290809"/>
    </source>
</evidence>